<dbReference type="Pfam" id="PF26128">
    <property type="entry name" value="Gad2"/>
    <property type="match status" value="1"/>
</dbReference>
<accession>A0A3G5ADQ4</accession>
<reference evidence="1" key="1">
    <citation type="submission" date="2018-10" db="EMBL/GenBank/DDBJ databases">
        <title>Hidden diversity of soil giant viruses.</title>
        <authorList>
            <person name="Schulz F."/>
            <person name="Alteio L."/>
            <person name="Goudeau D."/>
            <person name="Ryan E.M."/>
            <person name="Malmstrom R.R."/>
            <person name="Blanchard J."/>
            <person name="Woyke T."/>
        </authorList>
    </citation>
    <scope>NUCLEOTIDE SEQUENCE</scope>
    <source>
        <strain evidence="1">SAV1</strain>
    </source>
</reference>
<gene>
    <name evidence="1" type="ORF">Satyrvirus8_16</name>
</gene>
<dbReference type="EMBL" id="MK072444">
    <property type="protein sequence ID" value="AYV85258.1"/>
    <property type="molecule type" value="Genomic_DNA"/>
</dbReference>
<proteinExistence type="predicted"/>
<evidence type="ECO:0000313" key="1">
    <source>
        <dbReference type="EMBL" id="AYV85258.1"/>
    </source>
</evidence>
<protein>
    <submittedName>
        <fullName evidence="1">Uncharacterized protein</fullName>
    </submittedName>
</protein>
<sequence>MPNQLFLVKEKLKIKYSIRIRSVQIEYLINQMTSIFDIEFSNKPNLCLCRPANYELSEKVTVSSIEFFRRLDKRIGEFFDDDFNWSGVIMAGGLISGLIEKKADVKEYEMSDIDLFVYDFDLNEHQIKTKMVQIYNYFVKKLDKKFYAFILIPNTTIMNIIIPNKCSIQIIGTMYKYAIDVLKSFDLTHCQIGFNGYELLYTDNFIIAIQTKTTRITKNIIQLYRLVKAYRRGYSVIEPDKCLVCNRFQQSYPSNDKEYKSYNEYLNINELSKSIDAIINDPIVVRNLTKNYVPNKLPVSVKEAQEEMQKIAQSYVGKTSDGQDRHIVINDCNKSTFIKDIYNKFGFERTYPID</sequence>
<organism evidence="1">
    <name type="scientific">Satyrvirus sp</name>
    <dbReference type="NCBI Taxonomy" id="2487771"/>
    <lineage>
        <taxon>Viruses</taxon>
        <taxon>Varidnaviria</taxon>
        <taxon>Bamfordvirae</taxon>
        <taxon>Nucleocytoviricota</taxon>
        <taxon>Megaviricetes</taxon>
        <taxon>Imitervirales</taxon>
        <taxon>Mimiviridae</taxon>
        <taxon>Megamimivirinae</taxon>
    </lineage>
</organism>
<name>A0A3G5ADQ4_9VIRU</name>